<keyword evidence="1" id="KW-0732">Signal</keyword>
<proteinExistence type="predicted"/>
<reference evidence="3" key="2">
    <citation type="submission" date="2020-10" db="UniProtKB">
        <authorList>
            <consortium name="WormBaseParasite"/>
        </authorList>
    </citation>
    <scope>IDENTIFICATION</scope>
</reference>
<dbReference type="AlphaFoldDB" id="A0A7E4VB67"/>
<evidence type="ECO:0000313" key="3">
    <source>
        <dbReference type="WBParaSite" id="Pan_g18191.t1"/>
    </source>
</evidence>
<accession>A0A7E4VB67</accession>
<keyword evidence="2" id="KW-1185">Reference proteome</keyword>
<feature type="chain" id="PRO_5029002008" evidence="1">
    <location>
        <begin position="21"/>
        <end position="179"/>
    </location>
</feature>
<evidence type="ECO:0000256" key="1">
    <source>
        <dbReference type="SAM" id="SignalP"/>
    </source>
</evidence>
<feature type="signal peptide" evidence="1">
    <location>
        <begin position="1"/>
        <end position="20"/>
    </location>
</feature>
<organism evidence="2 3">
    <name type="scientific">Panagrellus redivivus</name>
    <name type="common">Microworm</name>
    <dbReference type="NCBI Taxonomy" id="6233"/>
    <lineage>
        <taxon>Eukaryota</taxon>
        <taxon>Metazoa</taxon>
        <taxon>Ecdysozoa</taxon>
        <taxon>Nematoda</taxon>
        <taxon>Chromadorea</taxon>
        <taxon>Rhabditida</taxon>
        <taxon>Tylenchina</taxon>
        <taxon>Panagrolaimomorpha</taxon>
        <taxon>Panagrolaimoidea</taxon>
        <taxon>Panagrolaimidae</taxon>
        <taxon>Panagrellus</taxon>
    </lineage>
</organism>
<reference evidence="2" key="1">
    <citation type="journal article" date="2013" name="Genetics">
        <title>The draft genome and transcriptome of Panagrellus redivivus are shaped by the harsh demands of a free-living lifestyle.</title>
        <authorList>
            <person name="Srinivasan J."/>
            <person name="Dillman A.R."/>
            <person name="Macchietto M.G."/>
            <person name="Heikkinen L."/>
            <person name="Lakso M."/>
            <person name="Fracchia K.M."/>
            <person name="Antoshechkin I."/>
            <person name="Mortazavi A."/>
            <person name="Wong G."/>
            <person name="Sternberg P.W."/>
        </authorList>
    </citation>
    <scope>NUCLEOTIDE SEQUENCE [LARGE SCALE GENOMIC DNA]</scope>
    <source>
        <strain evidence="2">MT8872</strain>
    </source>
</reference>
<dbReference type="Proteomes" id="UP000492821">
    <property type="component" value="Unassembled WGS sequence"/>
</dbReference>
<dbReference type="WBParaSite" id="Pan_g18191.t1">
    <property type="protein sequence ID" value="Pan_g18191.t1"/>
    <property type="gene ID" value="Pan_g18191"/>
</dbReference>
<name>A0A7E4VB67_PANRE</name>
<evidence type="ECO:0000313" key="2">
    <source>
        <dbReference type="Proteomes" id="UP000492821"/>
    </source>
</evidence>
<protein>
    <submittedName>
        <fullName evidence="3">7TM_GPCR_Srx domain-containing protein</fullName>
    </submittedName>
</protein>
<sequence length="179" mass="19251">MTFAYVVMFGILDFFRFCYQFIDRTSVGWTEYQCIGYMAYMTRLVRCFLASILCHCDARVIANSICLAGYHLDAFSAAHFQQVIVDSNLQSADPAHSAPMLSDVDDGNAADGTASPSFDDTQGYAVLAQGMPVAMANFSGKVISAAISNGLSTTTETTELVEGENGEATVISAVLGMLF</sequence>